<gene>
    <name evidence="4" type="ORF">jhhlp_002882</name>
</gene>
<feature type="compositionally biased region" description="Polar residues" evidence="2">
    <location>
        <begin position="30"/>
        <end position="43"/>
    </location>
</feature>
<accession>A0A2N3NFD9</accession>
<comment type="caution">
    <text evidence="4">The sequence shown here is derived from an EMBL/GenBank/DDBJ whole genome shotgun (WGS) entry which is preliminary data.</text>
</comment>
<evidence type="ECO:0000256" key="2">
    <source>
        <dbReference type="SAM" id="MobiDB-lite"/>
    </source>
</evidence>
<feature type="transmembrane region" description="Helical" evidence="3">
    <location>
        <begin position="47"/>
        <end position="67"/>
    </location>
</feature>
<evidence type="ECO:0000256" key="1">
    <source>
        <dbReference type="SAM" id="Coils"/>
    </source>
</evidence>
<reference evidence="4 5" key="1">
    <citation type="journal article" date="2017" name="G3 (Bethesda)">
        <title>First Draft Genome Sequence of the Pathogenic Fungus Lomentospora prolificans (Formerly Scedosporium prolificans).</title>
        <authorList>
            <person name="Luo R."/>
            <person name="Zimin A."/>
            <person name="Workman R."/>
            <person name="Fan Y."/>
            <person name="Pertea G."/>
            <person name="Grossman N."/>
            <person name="Wear M.P."/>
            <person name="Jia B."/>
            <person name="Miller H."/>
            <person name="Casadevall A."/>
            <person name="Timp W."/>
            <person name="Zhang S.X."/>
            <person name="Salzberg S.L."/>
        </authorList>
    </citation>
    <scope>NUCLEOTIDE SEQUENCE [LARGE SCALE GENOMIC DNA]</scope>
    <source>
        <strain evidence="4 5">JHH-5317</strain>
    </source>
</reference>
<name>A0A2N3NFD9_9PEZI</name>
<sequence length="410" mass="44849">MFANPVVRSARPSVVRAAGRARTSKPRQIRFQSSTASSGTKNGNSHFASGVAGGVAAGAVLYGVYLLTPAGRMQRAINKGAREATLKYQEATKKLQQTTADGDQAIAYIKEYCFSYLGWIPGARPLIDSAFQDIDELRKNHGDEVNHIVSDAYKQFQTLSKGGFTMETASEAIKILTDVSKKLSDLAGDAFADILDNHPQAKEKLGGSVDQLKKMGAEYGPEAKEQVDKTFKQVKEIMGGGFSAANLDKARKIIEEKVEAVRKLGDESWKKALEQAKPYLDKNQKVKSLIEDNAEALKQGNAKELFEKAKSAIESGNLGNLEEYVNKALEKAKNKGSKLSEGLGLDEYFNMLPSGGEVLSKVSQLKEVAEKHKDEGEKLLQETMDEIKQVLEKKSEKAKEIAEKAKKEAK</sequence>
<dbReference type="Proteomes" id="UP000233524">
    <property type="component" value="Unassembled WGS sequence"/>
</dbReference>
<dbReference type="EMBL" id="NLAX01000008">
    <property type="protein sequence ID" value="PKS11121.1"/>
    <property type="molecule type" value="Genomic_DNA"/>
</dbReference>
<feature type="region of interest" description="Disordered" evidence="2">
    <location>
        <begin position="13"/>
        <end position="43"/>
    </location>
</feature>
<keyword evidence="3" id="KW-0472">Membrane</keyword>
<organism evidence="4 5">
    <name type="scientific">Lomentospora prolificans</name>
    <dbReference type="NCBI Taxonomy" id="41688"/>
    <lineage>
        <taxon>Eukaryota</taxon>
        <taxon>Fungi</taxon>
        <taxon>Dikarya</taxon>
        <taxon>Ascomycota</taxon>
        <taxon>Pezizomycotina</taxon>
        <taxon>Sordariomycetes</taxon>
        <taxon>Hypocreomycetidae</taxon>
        <taxon>Microascales</taxon>
        <taxon>Microascaceae</taxon>
        <taxon>Lomentospora</taxon>
    </lineage>
</organism>
<proteinExistence type="predicted"/>
<dbReference type="VEuPathDB" id="FungiDB:jhhlp_002882"/>
<feature type="coiled-coil region" evidence="1">
    <location>
        <begin position="362"/>
        <end position="408"/>
    </location>
</feature>
<keyword evidence="3" id="KW-0812">Transmembrane</keyword>
<keyword evidence="5" id="KW-1185">Reference proteome</keyword>
<evidence type="ECO:0000256" key="3">
    <source>
        <dbReference type="SAM" id="Phobius"/>
    </source>
</evidence>
<dbReference type="InParanoid" id="A0A2N3NFD9"/>
<dbReference type="STRING" id="41688.A0A2N3NFD9"/>
<evidence type="ECO:0000313" key="4">
    <source>
        <dbReference type="EMBL" id="PKS11121.1"/>
    </source>
</evidence>
<protein>
    <submittedName>
        <fullName evidence="4">Uncharacterized protein</fullName>
    </submittedName>
</protein>
<dbReference type="AlphaFoldDB" id="A0A2N3NFD9"/>
<keyword evidence="1" id="KW-0175">Coiled coil</keyword>
<keyword evidence="3" id="KW-1133">Transmembrane helix</keyword>
<evidence type="ECO:0000313" key="5">
    <source>
        <dbReference type="Proteomes" id="UP000233524"/>
    </source>
</evidence>
<dbReference type="OrthoDB" id="3883941at2759"/>